<dbReference type="Pfam" id="PF13302">
    <property type="entry name" value="Acetyltransf_3"/>
    <property type="match status" value="1"/>
</dbReference>
<sequence>MNRALPAVRLRVPTHEDAFVRHRVFDDPDVMEFHGGRRAELSVHEEPTARRRRHDAERGFCLWSVLDGSGQVIGFTGAQPWEREWGPTGEIEIGWRLGREHWGKGYATAAARQTLERVVAGPKGVVAMVDACNSRSTGVTRRLGMRLAETFTIPASPHEVHCYRLDL</sequence>
<dbReference type="EMBL" id="JAHWZY010000001">
    <property type="protein sequence ID" value="MEZ3177303.1"/>
    <property type="molecule type" value="Genomic_DNA"/>
</dbReference>
<dbReference type="PANTHER" id="PTHR43792:SF1">
    <property type="entry name" value="N-ACETYLTRANSFERASE DOMAIN-CONTAINING PROTEIN"/>
    <property type="match status" value="1"/>
</dbReference>
<evidence type="ECO:0000259" key="1">
    <source>
        <dbReference type="PROSITE" id="PS51186"/>
    </source>
</evidence>
<comment type="caution">
    <text evidence="2">The sequence shown here is derived from an EMBL/GenBank/DDBJ whole genome shotgun (WGS) entry which is preliminary data.</text>
</comment>
<organism evidence="2 3">
    <name type="scientific">Streptomyces pimonensis</name>
    <dbReference type="NCBI Taxonomy" id="2860288"/>
    <lineage>
        <taxon>Bacteria</taxon>
        <taxon>Bacillati</taxon>
        <taxon>Actinomycetota</taxon>
        <taxon>Actinomycetes</taxon>
        <taxon>Kitasatosporales</taxon>
        <taxon>Streptomycetaceae</taxon>
        <taxon>Streptomyces</taxon>
    </lineage>
</organism>
<keyword evidence="3" id="KW-1185">Reference proteome</keyword>
<accession>A0ABV4IRL4</accession>
<dbReference type="PANTHER" id="PTHR43792">
    <property type="entry name" value="GNAT FAMILY, PUTATIVE (AFU_ORTHOLOGUE AFUA_3G00765)-RELATED-RELATED"/>
    <property type="match status" value="1"/>
</dbReference>
<dbReference type="Gene3D" id="3.40.630.30">
    <property type="match status" value="1"/>
</dbReference>
<name>A0ABV4IRL4_9ACTN</name>
<protein>
    <submittedName>
        <fullName evidence="2">GNAT family N-acetyltransferase</fullName>
    </submittedName>
</protein>
<dbReference type="RefSeq" id="WP_371235428.1">
    <property type="nucleotide sequence ID" value="NZ_JAHWZY010000001.1"/>
</dbReference>
<dbReference type="InterPro" id="IPR051531">
    <property type="entry name" value="N-acetyltransferase"/>
</dbReference>
<dbReference type="Proteomes" id="UP001567537">
    <property type="component" value="Unassembled WGS sequence"/>
</dbReference>
<dbReference type="PROSITE" id="PS51186">
    <property type="entry name" value="GNAT"/>
    <property type="match status" value="1"/>
</dbReference>
<reference evidence="2 3" key="1">
    <citation type="journal article" date="2021" name="Res Sq">
        <title>Streptomyces Pimoensis sp. nov., Isolated From the Taklimakan Desert in Xinjiang, China.</title>
        <authorList>
            <person name="Zhang P."/>
            <person name="Luo X."/>
            <person name="Luo X."/>
            <person name="Liu Z."/>
            <person name="Xia Z."/>
            <person name="Wan C."/>
            <person name="zhang L."/>
        </authorList>
    </citation>
    <scope>NUCLEOTIDE SEQUENCE [LARGE SCALE GENOMIC DNA]</scope>
    <source>
        <strain evidence="2 3">TRM75549</strain>
    </source>
</reference>
<dbReference type="InterPro" id="IPR000182">
    <property type="entry name" value="GNAT_dom"/>
</dbReference>
<feature type="domain" description="N-acetyltransferase" evidence="1">
    <location>
        <begin position="20"/>
        <end position="166"/>
    </location>
</feature>
<dbReference type="SUPFAM" id="SSF55729">
    <property type="entry name" value="Acyl-CoA N-acyltransferases (Nat)"/>
    <property type="match status" value="1"/>
</dbReference>
<evidence type="ECO:0000313" key="3">
    <source>
        <dbReference type="Proteomes" id="UP001567537"/>
    </source>
</evidence>
<dbReference type="InterPro" id="IPR016181">
    <property type="entry name" value="Acyl_CoA_acyltransferase"/>
</dbReference>
<proteinExistence type="predicted"/>
<gene>
    <name evidence="2" type="ORF">KYY02_00820</name>
</gene>
<evidence type="ECO:0000313" key="2">
    <source>
        <dbReference type="EMBL" id="MEZ3177303.1"/>
    </source>
</evidence>